<gene>
    <name evidence="3" type="ORF">EI42_05242</name>
</gene>
<evidence type="ECO:0000256" key="2">
    <source>
        <dbReference type="SAM" id="Phobius"/>
    </source>
</evidence>
<evidence type="ECO:0000313" key="3">
    <source>
        <dbReference type="EMBL" id="PZW22897.1"/>
    </source>
</evidence>
<keyword evidence="4" id="KW-1185">Reference proteome</keyword>
<evidence type="ECO:0000256" key="1">
    <source>
        <dbReference type="SAM" id="MobiDB-lite"/>
    </source>
</evidence>
<feature type="compositionally biased region" description="Polar residues" evidence="1">
    <location>
        <begin position="540"/>
        <end position="549"/>
    </location>
</feature>
<dbReference type="Pfam" id="PF13365">
    <property type="entry name" value="Trypsin_2"/>
    <property type="match status" value="1"/>
</dbReference>
<dbReference type="Proteomes" id="UP000248806">
    <property type="component" value="Unassembled WGS sequence"/>
</dbReference>
<keyword evidence="2" id="KW-1133">Transmembrane helix</keyword>
<organism evidence="3 4">
    <name type="scientific">Thermosporothrix hazakensis</name>
    <dbReference type="NCBI Taxonomy" id="644383"/>
    <lineage>
        <taxon>Bacteria</taxon>
        <taxon>Bacillati</taxon>
        <taxon>Chloroflexota</taxon>
        <taxon>Ktedonobacteria</taxon>
        <taxon>Ktedonobacterales</taxon>
        <taxon>Thermosporotrichaceae</taxon>
        <taxon>Thermosporothrix</taxon>
    </lineage>
</organism>
<reference evidence="3 4" key="1">
    <citation type="submission" date="2018-06" db="EMBL/GenBank/DDBJ databases">
        <title>Genomic Encyclopedia of Archaeal and Bacterial Type Strains, Phase II (KMG-II): from individual species to whole genera.</title>
        <authorList>
            <person name="Goeker M."/>
        </authorList>
    </citation>
    <scope>NUCLEOTIDE SEQUENCE [LARGE SCALE GENOMIC DNA]</scope>
    <source>
        <strain evidence="3 4">ATCC BAA-1881</strain>
    </source>
</reference>
<feature type="region of interest" description="Disordered" evidence="1">
    <location>
        <begin position="497"/>
        <end position="600"/>
    </location>
</feature>
<proteinExistence type="predicted"/>
<accession>A0A326U0M6</accession>
<dbReference type="InterPro" id="IPR043504">
    <property type="entry name" value="Peptidase_S1_PA_chymotrypsin"/>
</dbReference>
<sequence>MNQEKIAQNASSSLYRMNRIVVLGMTFTVLLALLLSNTFITATAKAEGRPGGNVEDPEVRAVVIAKPAVVRIATTIFATVTVRMKSGETVKFPQGSSTSENAVGSNYAGSALGSGTFISSQGDILTADHVINPPKDDSLALYFYQVAAPDIALYLNEHGEKGTTAEDVENQLKSGQLRGAIDITKTESVVFLSTDYTGPLDASSFRELPDFVQKPVDKVYKESSIEDKDMAIIHAAFTDTPHIQLGDSSSVQQQDNLTIIGFPGNGDVSDTPTNMLTSSVNKITVSSIKTTNNGTRLIQVGGNVEHGDSGGPALDSKGTVVGIVSFGLDSGGRGNTSFLQTSNYAREWVEQLGLDTKPGSLQKLWSDAMNAYASNEAGHWHKALDLFNQIEKKYPDFKAIKSYQDYTEKQAATEKVPTTNQNQPVPALLSSPITLAITIAVIAFVALLCIVLAYLVIRSGNRRKVQPAPFAGGAPYSTGFVNAPPQGQYNQFQRYAPVPQPGQQQAPSQFDNSMYAFGAPPSPAPSSIADEVTVRRAPVPQQSQPNSPMAQPVPKQQPASSSAGLSVWPCGHSNRPEARFCGVCGEPAPHTPPPPHHVEQ</sequence>
<keyword evidence="2" id="KW-0472">Membrane</keyword>
<dbReference type="EMBL" id="QKUF01000029">
    <property type="protein sequence ID" value="PZW22897.1"/>
    <property type="molecule type" value="Genomic_DNA"/>
</dbReference>
<dbReference type="Gene3D" id="2.40.10.10">
    <property type="entry name" value="Trypsin-like serine proteases"/>
    <property type="match status" value="1"/>
</dbReference>
<feature type="transmembrane region" description="Helical" evidence="2">
    <location>
        <begin position="20"/>
        <end position="40"/>
    </location>
</feature>
<comment type="caution">
    <text evidence="3">The sequence shown here is derived from an EMBL/GenBank/DDBJ whole genome shotgun (WGS) entry which is preliminary data.</text>
</comment>
<keyword evidence="2" id="KW-0812">Transmembrane</keyword>
<dbReference type="PANTHER" id="PTHR22939:SF129">
    <property type="entry name" value="SERINE PROTEASE HTRA2, MITOCHONDRIAL"/>
    <property type="match status" value="1"/>
</dbReference>
<protein>
    <submittedName>
        <fullName evidence="3">Trypsin-like peptidase</fullName>
    </submittedName>
</protein>
<dbReference type="Gene3D" id="2.40.10.120">
    <property type="match status" value="1"/>
</dbReference>
<dbReference type="InterPro" id="IPR009003">
    <property type="entry name" value="Peptidase_S1_PA"/>
</dbReference>
<dbReference type="AlphaFoldDB" id="A0A326U0M6"/>
<dbReference type="PANTHER" id="PTHR22939">
    <property type="entry name" value="SERINE PROTEASE FAMILY S1C HTRA-RELATED"/>
    <property type="match status" value="1"/>
</dbReference>
<feature type="transmembrane region" description="Helical" evidence="2">
    <location>
        <begin position="433"/>
        <end position="457"/>
    </location>
</feature>
<evidence type="ECO:0000313" key="4">
    <source>
        <dbReference type="Proteomes" id="UP000248806"/>
    </source>
</evidence>
<dbReference type="RefSeq" id="WP_111325518.1">
    <property type="nucleotide sequence ID" value="NZ_BIFX01000001.1"/>
</dbReference>
<dbReference type="SUPFAM" id="SSF50494">
    <property type="entry name" value="Trypsin-like serine proteases"/>
    <property type="match status" value="1"/>
</dbReference>
<dbReference type="OrthoDB" id="142135at2"/>
<feature type="compositionally biased region" description="Pro residues" evidence="1">
    <location>
        <begin position="589"/>
        <end position="600"/>
    </location>
</feature>
<name>A0A326U0M6_THEHA</name>